<keyword evidence="1" id="KW-0479">Metal-binding</keyword>
<dbReference type="Proteomes" id="UP000001745">
    <property type="component" value="Unassembled WGS sequence"/>
</dbReference>
<dbReference type="GO" id="GO:0008270">
    <property type="term" value="F:zinc ion binding"/>
    <property type="evidence" value="ECO:0007669"/>
    <property type="project" value="UniProtKB-KW"/>
</dbReference>
<evidence type="ECO:0000313" key="4">
    <source>
        <dbReference type="EMBL" id="EED23082.1"/>
    </source>
</evidence>
<dbReference type="EMBL" id="EQ962652">
    <property type="protein sequence ID" value="EED23082.1"/>
    <property type="molecule type" value="Genomic_DNA"/>
</dbReference>
<dbReference type="Pfam" id="PF13639">
    <property type="entry name" value="zf-RING_2"/>
    <property type="match status" value="1"/>
</dbReference>
<dbReference type="PROSITE" id="PS50089">
    <property type="entry name" value="ZF_RING_2"/>
    <property type="match status" value="1"/>
</dbReference>
<accession>B8LTK4</accession>
<dbReference type="Gene3D" id="3.40.50.1580">
    <property type="entry name" value="Nucleoside phosphorylase domain"/>
    <property type="match status" value="1"/>
</dbReference>
<reference evidence="5" key="1">
    <citation type="journal article" date="2015" name="Genome Announc.">
        <title>Genome sequence of the AIDS-associated pathogen Penicillium marneffei (ATCC18224) and its near taxonomic relative Talaromyces stipitatus (ATCC10500).</title>
        <authorList>
            <person name="Nierman W.C."/>
            <person name="Fedorova-Abrams N.D."/>
            <person name="Andrianopoulos A."/>
        </authorList>
    </citation>
    <scope>NUCLEOTIDE SEQUENCE [LARGE SCALE GENOMIC DNA]</scope>
    <source>
        <strain evidence="5">ATCC 10500 / CBS 375.48 / QM 6759 / NRRL 1006</strain>
    </source>
</reference>
<keyword evidence="1" id="KW-0862">Zinc</keyword>
<proteinExistence type="predicted"/>
<dbReference type="PhylomeDB" id="B8LTK4"/>
<feature type="compositionally biased region" description="Basic and acidic residues" evidence="2">
    <location>
        <begin position="628"/>
        <end position="649"/>
    </location>
</feature>
<dbReference type="InParanoid" id="B8LTK4"/>
<dbReference type="InterPro" id="IPR053137">
    <property type="entry name" value="NLR-like"/>
</dbReference>
<dbReference type="GeneID" id="8101976"/>
<feature type="region of interest" description="Disordered" evidence="2">
    <location>
        <begin position="628"/>
        <end position="670"/>
    </location>
</feature>
<dbReference type="SUPFAM" id="SSF53167">
    <property type="entry name" value="Purine and uridine phosphorylases"/>
    <property type="match status" value="1"/>
</dbReference>
<dbReference type="HOGENOM" id="CLU_410025_0_0_1"/>
<sequence length="670" mass="74831">MIIFSLEGMTLPDQKYSACSGIASIISAPVKEREPVLGQRSQQPLCRATFPAFDDGWICAITTEYTAAHAFLDEKHEGLAYLPPHNRSNYTVGKMGGTTCSYGKSSATQIADDMLYGFPNVRIGLMVGIGGGAPSPRNDIHLGDVVVSIPSDIRPLTAVLIEAVNELRAQYDNEGYRLEEAITTALDKYPRLRKKYKQPSPESDWLYKSHIFHPLGSGSNCAITCGQDLATLVVRDPCSKEEDKLVIRYGLVALADQLSRDALVRDKLAAEKGILCFETEAAGLMNHFLCLIIRGICDYSDSHENKKWQGYAAMVVAPYWKDLLCRFRAEVIWTVCLRKSIVRGHVCNYLSVERISKAFAWAPSSSDRVGWSPEKTTEKAMHRVLCSLLESRSLYITSRQSKPLRILHGSKHKPKPKPLAFNAHHPISESPRTASVQTYRSIKAMASYEVEHNIDDLYTPPIQSRPRRPDLSTFFATLSEITPNPSETRAREHAVPVPGDVSAAFRSLAEAFDYIRREHDIGSAGGAEAGGDQHDQALIDQMIETLLQGADMPPREVEGVSEEFCDTLDRIPRSSLKPSQSCPICSNPFLDDPYPLVVRLPCHPTHLFDLECVRPWLRLRGTCPLDRTDFGKKQREKDAERRKQAEKRRAALAAPEPNDDEDEEWDGMYA</sequence>
<dbReference type="InterPro" id="IPR035994">
    <property type="entry name" value="Nucleoside_phosphorylase_sf"/>
</dbReference>
<feature type="domain" description="RING-type" evidence="3">
    <location>
        <begin position="582"/>
        <end position="627"/>
    </location>
</feature>
<dbReference type="InterPro" id="IPR001841">
    <property type="entry name" value="Znf_RING"/>
</dbReference>
<evidence type="ECO:0000313" key="5">
    <source>
        <dbReference type="Proteomes" id="UP000001745"/>
    </source>
</evidence>
<name>B8LTK4_TALSN</name>
<dbReference type="RefSeq" id="XP_002340469.1">
    <property type="nucleotide sequence ID" value="XM_002340428.1"/>
</dbReference>
<dbReference type="eggNOG" id="KOG0800">
    <property type="taxonomic scope" value="Eukaryota"/>
</dbReference>
<dbReference type="GO" id="GO:0009116">
    <property type="term" value="P:nucleoside metabolic process"/>
    <property type="evidence" value="ECO:0007669"/>
    <property type="project" value="InterPro"/>
</dbReference>
<keyword evidence="1" id="KW-0863">Zinc-finger</keyword>
<dbReference type="AlphaFoldDB" id="B8LTK4"/>
<protein>
    <recommendedName>
        <fullName evidence="3">RING-type domain-containing protein</fullName>
    </recommendedName>
</protein>
<evidence type="ECO:0000259" key="3">
    <source>
        <dbReference type="PROSITE" id="PS50089"/>
    </source>
</evidence>
<feature type="compositionally biased region" description="Acidic residues" evidence="2">
    <location>
        <begin position="657"/>
        <end position="670"/>
    </location>
</feature>
<evidence type="ECO:0000256" key="2">
    <source>
        <dbReference type="SAM" id="MobiDB-lite"/>
    </source>
</evidence>
<dbReference type="STRING" id="441959.B8LTK4"/>
<dbReference type="SUPFAM" id="SSF57850">
    <property type="entry name" value="RING/U-box"/>
    <property type="match status" value="1"/>
</dbReference>
<dbReference type="PANTHER" id="PTHR46082:SF11">
    <property type="entry name" value="AAA+ ATPASE DOMAIN-CONTAINING PROTEIN-RELATED"/>
    <property type="match status" value="1"/>
</dbReference>
<keyword evidence="5" id="KW-1185">Reference proteome</keyword>
<gene>
    <name evidence="4" type="ORF">TSTA_065380</name>
</gene>
<dbReference type="GO" id="GO:0003824">
    <property type="term" value="F:catalytic activity"/>
    <property type="evidence" value="ECO:0007669"/>
    <property type="project" value="InterPro"/>
</dbReference>
<organism evidence="4 5">
    <name type="scientific">Talaromyces stipitatus (strain ATCC 10500 / CBS 375.48 / QM 6759 / NRRL 1006)</name>
    <name type="common">Penicillium stipitatum</name>
    <dbReference type="NCBI Taxonomy" id="441959"/>
    <lineage>
        <taxon>Eukaryota</taxon>
        <taxon>Fungi</taxon>
        <taxon>Dikarya</taxon>
        <taxon>Ascomycota</taxon>
        <taxon>Pezizomycotina</taxon>
        <taxon>Eurotiomycetes</taxon>
        <taxon>Eurotiomycetidae</taxon>
        <taxon>Eurotiales</taxon>
        <taxon>Trichocomaceae</taxon>
        <taxon>Talaromyces</taxon>
        <taxon>Talaromyces sect. Talaromyces</taxon>
    </lineage>
</organism>
<dbReference type="VEuPathDB" id="FungiDB:TSTA_065380"/>
<evidence type="ECO:0000256" key="1">
    <source>
        <dbReference type="PROSITE-ProRule" id="PRU00175"/>
    </source>
</evidence>
<dbReference type="Gene3D" id="3.30.40.10">
    <property type="entry name" value="Zinc/RING finger domain, C3HC4 (zinc finger)"/>
    <property type="match status" value="1"/>
</dbReference>
<dbReference type="OrthoDB" id="8062037at2759"/>
<dbReference type="PANTHER" id="PTHR46082">
    <property type="entry name" value="ATP/GTP-BINDING PROTEIN-RELATED"/>
    <property type="match status" value="1"/>
</dbReference>
<dbReference type="InterPro" id="IPR013083">
    <property type="entry name" value="Znf_RING/FYVE/PHD"/>
</dbReference>